<feature type="region of interest" description="Disordered" evidence="1">
    <location>
        <begin position="110"/>
        <end position="140"/>
    </location>
</feature>
<gene>
    <name evidence="2" type="ORF">NFI88_00285</name>
</gene>
<dbReference type="Proteomes" id="UP001524547">
    <property type="component" value="Unassembled WGS sequence"/>
</dbReference>
<sequence>MIEATHLKTHRRAASLFENDRSPSCRAHEGRPEDRLHAVREGKGRPVVPLLSQGYMSDHKGAALVLPSATGARDLIGDGGYDSSRFRMASLAKGIAPCIRPRRNRGEAALRLDAPPPAPPDREHGGHAGGLPRHRHPPRPLCAHLHVRRRTCRHHDLLDKQVSATGPAPGSSREALPPSQILHEINQMFLHT</sequence>
<name>A0ABT1VSG0_9PROT</name>
<keyword evidence="3" id="KW-1185">Reference proteome</keyword>
<evidence type="ECO:0000313" key="3">
    <source>
        <dbReference type="Proteomes" id="UP001524547"/>
    </source>
</evidence>
<protein>
    <recommendedName>
        <fullName evidence="4">Transposase IS4-like domain-containing protein</fullName>
    </recommendedName>
</protein>
<accession>A0ABT1VSG0</accession>
<reference evidence="2 3" key="1">
    <citation type="submission" date="2022-06" db="EMBL/GenBank/DDBJ databases">
        <title>Rhizosaccharibacter gen. nov. sp. nov. KSS12, endophytic bacteria isolated from sugarcane.</title>
        <authorList>
            <person name="Pitiwittayakul N."/>
        </authorList>
    </citation>
    <scope>NUCLEOTIDE SEQUENCE [LARGE SCALE GENOMIC DNA]</scope>
    <source>
        <strain evidence="2 3">KSS12</strain>
    </source>
</reference>
<dbReference type="EMBL" id="JAMZEJ010000001">
    <property type="protein sequence ID" value="MCQ8239275.1"/>
    <property type="molecule type" value="Genomic_DNA"/>
</dbReference>
<organism evidence="2 3">
    <name type="scientific">Rhizosaccharibacter radicis</name>
    <dbReference type="NCBI Taxonomy" id="2782605"/>
    <lineage>
        <taxon>Bacteria</taxon>
        <taxon>Pseudomonadati</taxon>
        <taxon>Pseudomonadota</taxon>
        <taxon>Alphaproteobacteria</taxon>
        <taxon>Acetobacterales</taxon>
        <taxon>Acetobacteraceae</taxon>
        <taxon>Rhizosaccharibacter</taxon>
    </lineage>
</organism>
<evidence type="ECO:0000256" key="1">
    <source>
        <dbReference type="SAM" id="MobiDB-lite"/>
    </source>
</evidence>
<evidence type="ECO:0008006" key="4">
    <source>
        <dbReference type="Google" id="ProtNLM"/>
    </source>
</evidence>
<proteinExistence type="predicted"/>
<evidence type="ECO:0000313" key="2">
    <source>
        <dbReference type="EMBL" id="MCQ8239275.1"/>
    </source>
</evidence>
<comment type="caution">
    <text evidence="2">The sequence shown here is derived from an EMBL/GenBank/DDBJ whole genome shotgun (WGS) entry which is preliminary data.</text>
</comment>